<organism evidence="3 4">
    <name type="scientific">Notechis scutatus</name>
    <name type="common">mainland tiger snake</name>
    <dbReference type="NCBI Taxonomy" id="8663"/>
    <lineage>
        <taxon>Eukaryota</taxon>
        <taxon>Metazoa</taxon>
        <taxon>Chordata</taxon>
        <taxon>Craniata</taxon>
        <taxon>Vertebrata</taxon>
        <taxon>Euteleostomi</taxon>
        <taxon>Lepidosauria</taxon>
        <taxon>Squamata</taxon>
        <taxon>Bifurcata</taxon>
        <taxon>Unidentata</taxon>
        <taxon>Episquamata</taxon>
        <taxon>Toxicofera</taxon>
        <taxon>Serpentes</taxon>
        <taxon>Colubroidea</taxon>
        <taxon>Elapidae</taxon>
        <taxon>Hydrophiinae</taxon>
        <taxon>Notechis</taxon>
    </lineage>
</organism>
<dbReference type="Pfam" id="PF00207">
    <property type="entry name" value="A2M"/>
    <property type="match status" value="1"/>
</dbReference>
<dbReference type="InterPro" id="IPR049466">
    <property type="entry name" value="C3_CUB1"/>
</dbReference>
<reference evidence="4" key="1">
    <citation type="submission" date="2025-08" db="UniProtKB">
        <authorList>
            <consortium name="RefSeq"/>
        </authorList>
    </citation>
    <scope>IDENTIFICATION</scope>
</reference>
<dbReference type="AlphaFoldDB" id="A0A6J1U261"/>
<dbReference type="KEGG" id="nss:113412794"/>
<dbReference type="Gene3D" id="2.60.120.1540">
    <property type="match status" value="1"/>
</dbReference>
<dbReference type="Pfam" id="PF21406">
    <property type="entry name" value="C3_CUB1"/>
    <property type="match status" value="1"/>
</dbReference>
<keyword evidence="3" id="KW-1185">Reference proteome</keyword>
<dbReference type="SMART" id="SM01360">
    <property type="entry name" value="A2M"/>
    <property type="match status" value="1"/>
</dbReference>
<feature type="domain" description="Alpha-2-macroglobulin" evidence="2">
    <location>
        <begin position="20"/>
        <end position="106"/>
    </location>
</feature>
<dbReference type="PANTHER" id="PTHR11412">
    <property type="entry name" value="MACROGLOBULIN / COMPLEMENT"/>
    <property type="match status" value="1"/>
</dbReference>
<evidence type="ECO:0000256" key="1">
    <source>
        <dbReference type="ARBA" id="ARBA00023157"/>
    </source>
</evidence>
<dbReference type="InterPro" id="IPR013783">
    <property type="entry name" value="Ig-like_fold"/>
</dbReference>
<evidence type="ECO:0000313" key="3">
    <source>
        <dbReference type="Proteomes" id="UP000504612"/>
    </source>
</evidence>
<gene>
    <name evidence="4" type="primary">LOC113412794</name>
</gene>
<evidence type="ECO:0000313" key="4">
    <source>
        <dbReference type="RefSeq" id="XP_026524415.1"/>
    </source>
</evidence>
<dbReference type="Gene3D" id="2.20.130.20">
    <property type="match status" value="1"/>
</dbReference>
<dbReference type="InterPro" id="IPR050473">
    <property type="entry name" value="A2M/Complement_sys"/>
</dbReference>
<sequence length="225" mass="25219">MGEIADNNFHVELLCKLCVTFHFVPRISSKTLPLYLKDSITTWEVLAVSIAPTKGICVAEPYEITVMKDFFIDLRVPYSVVKNEQVEIRAVLYNYADKDIYVRVELLYNPAFCNASTEGQRYRVQVPVRALSSWAVPFVIVPLQQGLHDVEVKASVRGELASDGVRKKLKVVPEGERKNIVTVLELDPSVKGVDGTQEQTVIANKLDDKVPETEIETKISVLGKN</sequence>
<proteinExistence type="predicted"/>
<dbReference type="InterPro" id="IPR001599">
    <property type="entry name" value="Macroglobln_a2"/>
</dbReference>
<dbReference type="FunFam" id="2.60.40.10:FF:000155">
    <property type="entry name" value="complement C3 isoform X1"/>
    <property type="match status" value="1"/>
</dbReference>
<dbReference type="GeneID" id="113412794"/>
<dbReference type="Gene3D" id="2.60.40.10">
    <property type="entry name" value="Immunoglobulins"/>
    <property type="match status" value="1"/>
</dbReference>
<dbReference type="Proteomes" id="UP000504612">
    <property type="component" value="Unplaced"/>
</dbReference>
<dbReference type="PANTHER" id="PTHR11412:SF81">
    <property type="entry name" value="COMPLEMENT C3"/>
    <property type="match status" value="1"/>
</dbReference>
<name>A0A6J1U261_9SAUR</name>
<protein>
    <submittedName>
        <fullName evidence="4">A.superbus venom factor 1-like</fullName>
    </submittedName>
</protein>
<accession>A0A6J1U261</accession>
<keyword evidence="1" id="KW-1015">Disulfide bond</keyword>
<evidence type="ECO:0000259" key="2">
    <source>
        <dbReference type="SMART" id="SM01360"/>
    </source>
</evidence>
<dbReference type="GO" id="GO:0004866">
    <property type="term" value="F:endopeptidase inhibitor activity"/>
    <property type="evidence" value="ECO:0007669"/>
    <property type="project" value="InterPro"/>
</dbReference>
<dbReference type="RefSeq" id="XP_026524415.1">
    <property type="nucleotide sequence ID" value="XM_026668630.1"/>
</dbReference>